<gene>
    <name evidence="2" type="ORF">SAMN05660649_01646</name>
</gene>
<dbReference type="EMBL" id="FOOX01000005">
    <property type="protein sequence ID" value="SFG44713.1"/>
    <property type="molecule type" value="Genomic_DNA"/>
</dbReference>
<dbReference type="AlphaFoldDB" id="A0A1I2RXA8"/>
<keyword evidence="1" id="KW-0812">Transmembrane</keyword>
<evidence type="ECO:0000313" key="2">
    <source>
        <dbReference type="EMBL" id="SFG44713.1"/>
    </source>
</evidence>
<keyword evidence="1" id="KW-0472">Membrane</keyword>
<evidence type="ECO:0000256" key="1">
    <source>
        <dbReference type="SAM" id="Phobius"/>
    </source>
</evidence>
<proteinExistence type="predicted"/>
<reference evidence="3" key="1">
    <citation type="submission" date="2016-10" db="EMBL/GenBank/DDBJ databases">
        <authorList>
            <person name="Varghese N."/>
            <person name="Submissions S."/>
        </authorList>
    </citation>
    <scope>NUCLEOTIDE SEQUENCE [LARGE SCALE GENOMIC DNA]</scope>
    <source>
        <strain evidence="3">DSM 17038</strain>
    </source>
</reference>
<feature type="transmembrane region" description="Helical" evidence="1">
    <location>
        <begin position="116"/>
        <end position="142"/>
    </location>
</feature>
<dbReference type="RefSeq" id="WP_092470538.1">
    <property type="nucleotide sequence ID" value="NZ_FOOX01000005.1"/>
</dbReference>
<organism evidence="2 3">
    <name type="scientific">Desulfotruncus arcticus DSM 17038</name>
    <dbReference type="NCBI Taxonomy" id="1121424"/>
    <lineage>
        <taxon>Bacteria</taxon>
        <taxon>Bacillati</taxon>
        <taxon>Bacillota</taxon>
        <taxon>Clostridia</taxon>
        <taxon>Eubacteriales</taxon>
        <taxon>Desulfallaceae</taxon>
        <taxon>Desulfotruncus</taxon>
    </lineage>
</organism>
<dbReference type="OrthoDB" id="1806880at2"/>
<keyword evidence="3" id="KW-1185">Reference proteome</keyword>
<dbReference type="STRING" id="341036.SAMN05660649_01646"/>
<sequence length="143" mass="16278">MAEEFINLLKKKFDLNEAEINLMGKTMRRLTREDRKYFFKSMKPKEKIYKEYLSAYYQSLEPEQKTDFIEITVNSLLAKGGEPDIADSMAMGVAGRIPVYNRMREKAENEGLKLNLLANFGGIGTVIMLVGGITAIILYLLAK</sequence>
<dbReference type="Proteomes" id="UP000199337">
    <property type="component" value="Unassembled WGS sequence"/>
</dbReference>
<protein>
    <submittedName>
        <fullName evidence="2">Uncharacterized protein</fullName>
    </submittedName>
</protein>
<keyword evidence="1" id="KW-1133">Transmembrane helix</keyword>
<accession>A0A1I2RXA8</accession>
<name>A0A1I2RXA8_9FIRM</name>
<evidence type="ECO:0000313" key="3">
    <source>
        <dbReference type="Proteomes" id="UP000199337"/>
    </source>
</evidence>